<evidence type="ECO:0008006" key="3">
    <source>
        <dbReference type="Google" id="ProtNLM"/>
    </source>
</evidence>
<organism evidence="1 2">
    <name type="scientific">Paracholeplasma manati</name>
    <dbReference type="NCBI Taxonomy" id="591373"/>
    <lineage>
        <taxon>Bacteria</taxon>
        <taxon>Bacillati</taxon>
        <taxon>Mycoplasmatota</taxon>
        <taxon>Mollicutes</taxon>
        <taxon>Acholeplasmatales</taxon>
        <taxon>Acholeplasmataceae</taxon>
        <taxon>Paracholeplasma</taxon>
    </lineage>
</organism>
<accession>A0ABT2YB52</accession>
<name>A0ABT2YB52_9MOLU</name>
<gene>
    <name evidence="1" type="ORF">N7548_00185</name>
</gene>
<evidence type="ECO:0000313" key="1">
    <source>
        <dbReference type="EMBL" id="MCV2231243.1"/>
    </source>
</evidence>
<dbReference type="RefSeq" id="WP_263607356.1">
    <property type="nucleotide sequence ID" value="NZ_JAOVQM010000001.1"/>
</dbReference>
<keyword evidence="2" id="KW-1185">Reference proteome</keyword>
<dbReference type="EMBL" id="JAOVQM010000001">
    <property type="protein sequence ID" value="MCV2231243.1"/>
    <property type="molecule type" value="Genomic_DNA"/>
</dbReference>
<protein>
    <recommendedName>
        <fullName evidence="3">Pyridoxamine 5'-phosphate oxidase putative domain-containing protein</fullName>
    </recommendedName>
</protein>
<evidence type="ECO:0000313" key="2">
    <source>
        <dbReference type="Proteomes" id="UP001177160"/>
    </source>
</evidence>
<reference evidence="1" key="1">
    <citation type="submission" date="2022-09" db="EMBL/GenBank/DDBJ databases">
        <title>Novel Mycoplasma species identified in domestic and wild animals.</title>
        <authorList>
            <person name="Volokhov D.V."/>
            <person name="Furtak V.A."/>
            <person name="Zagorodnyaya T.A."/>
        </authorList>
    </citation>
    <scope>NUCLEOTIDE SEQUENCE</scope>
    <source>
        <strain evidence="1">Oakley</strain>
    </source>
</reference>
<sequence>MTNKVQSSGVLDIIQEKFQNDSIVLVVTAKDNVPTVRSVDSFYYQGSFWIVTDLNCNYVKEIQSNPYVMISDGGHNRFWCKAYVTGHPLDVVNKDIREVFLKVFHHWYKEVNNEDIQSVCYIKATPYKGYVHKDKIGYSFNLDEDVVTIADIKHHIDVKLEPFW</sequence>
<dbReference type="Gene3D" id="2.30.110.10">
    <property type="entry name" value="Electron Transport, Fmn-binding Protein, Chain A"/>
    <property type="match status" value="1"/>
</dbReference>
<proteinExistence type="predicted"/>
<dbReference type="InterPro" id="IPR012349">
    <property type="entry name" value="Split_barrel_FMN-bd"/>
</dbReference>
<dbReference type="Proteomes" id="UP001177160">
    <property type="component" value="Unassembled WGS sequence"/>
</dbReference>
<comment type="caution">
    <text evidence="1">The sequence shown here is derived from an EMBL/GenBank/DDBJ whole genome shotgun (WGS) entry which is preliminary data.</text>
</comment>
<dbReference type="SUPFAM" id="SSF50475">
    <property type="entry name" value="FMN-binding split barrel"/>
    <property type="match status" value="1"/>
</dbReference>